<gene>
    <name evidence="3" type="ORF">E2986_11871</name>
</gene>
<dbReference type="AlphaFoldDB" id="A0A833W5K0"/>
<feature type="transmembrane region" description="Helical" evidence="2">
    <location>
        <begin position="234"/>
        <end position="258"/>
    </location>
</feature>
<feature type="transmembrane region" description="Helical" evidence="2">
    <location>
        <begin position="917"/>
        <end position="941"/>
    </location>
</feature>
<evidence type="ECO:0000313" key="3">
    <source>
        <dbReference type="EMBL" id="KAF3424482.1"/>
    </source>
</evidence>
<evidence type="ECO:0000256" key="2">
    <source>
        <dbReference type="SAM" id="Phobius"/>
    </source>
</evidence>
<accession>A0A833W5K0</accession>
<evidence type="ECO:0000313" key="4">
    <source>
        <dbReference type="Proteomes" id="UP000655588"/>
    </source>
</evidence>
<dbReference type="GO" id="GO:0016020">
    <property type="term" value="C:membrane"/>
    <property type="evidence" value="ECO:0007669"/>
    <property type="project" value="TreeGrafter"/>
</dbReference>
<keyword evidence="2" id="KW-0472">Membrane</keyword>
<keyword evidence="2" id="KW-0812">Transmembrane</keyword>
<dbReference type="Proteomes" id="UP000655588">
    <property type="component" value="Unassembled WGS sequence"/>
</dbReference>
<feature type="region of interest" description="Disordered" evidence="1">
    <location>
        <begin position="96"/>
        <end position="143"/>
    </location>
</feature>
<dbReference type="PANTHER" id="PTHR21879:SF4">
    <property type="entry name" value="OSIRIS 17, ISOFORM C"/>
    <property type="match status" value="1"/>
</dbReference>
<evidence type="ECO:0000256" key="1">
    <source>
        <dbReference type="SAM" id="MobiDB-lite"/>
    </source>
</evidence>
<protein>
    <recommendedName>
        <fullName evidence="5">Osiris 18</fullName>
    </recommendedName>
</protein>
<sequence length="1016" mass="113989">MHLRSVIVFVYFCVAYASCQFFNVKKILNFDGLALNETGNELWRGLIRDCDQSVTFSCIQKNAYAYLDNVFAERDNITVFEGLTMTKNDLNYGTCRKTGSRDDSMDENLVEGSSKDDCDEEESEGEKGEEEGRQFGEEQSPLEEVTNSLRKKVVKFLANRDYQIQLPDFFFEGATIKISPRDVDENGALVKLDFGGQRGLESQGRIFKKISTMNNYFNLTINEKFIQNKLLTSLLALLIIIKLIKVKFMFVIPFLFGVGAAKKLFLKLLLFFIPAFAHVFKLCSSYYSAHSTKYHHHHHQIAHHHHHVPVPVPVPSYYNHHHHHHQEDEFDGYDYAHPHIQYRKDIEELKEWGIEPYEEPYEIEAGPMPARPLPGVHPGAPFPVPGYSGTYGIPQYAPNAHPIVSPYLEKRPSPSAHNLAYSAYADNNRRTASQSVSPAVVNVHLNPANLPSTMLPTATNVKNSYVAFGHQNAREVSAKSGPADSKVTVVTQRPKYDDEYYGPIINRLEEIFKQLRFVEESCRERLVCSMYKNPTVYSPHSNLVSNELSRCADNESMLSCAKPKVLAYLSHAVKKDRLGITDDLAIVTSRDMPEESSEEYYPSQYDSVDPARKELLRSLMLEKLDAYLSSHQLEAKLPEAIVGSNIVPRSLVDSMPRSLTVPLSDSSNGQGRGFVKKVMIPFLLGLKFKATALVPLALALIALKTWKALTLGLLSLVLSGAMVIFKLTKPKVAYEVVHYGHPPVEHPPHWESPAHGPYRAVSHQGKTMKLFVLCSLLALAAAQPAKNDLWKGSSMDQMVDQTKIECAQKNDEVACMKFKVLNLLDQVFRKDSFKVSETVEVTRNSYPAEEVSARSEGSFLDNVQTYLTSHDVTFKLPMDSSVKVSARNIDDDQLTFDVKFGQGRAVEEARKSKLKKVVIPILVFVLLKAMTLIPLAIGVLGLKAWNALQLSFFSFIVAVGMAIFQLCKKIAADSHGAALASHGPWEYQAQYRSFQDDEQPSALFAQDLAYSGHAQS</sequence>
<dbReference type="Pfam" id="PF07898">
    <property type="entry name" value="DUF1676"/>
    <property type="match status" value="3"/>
</dbReference>
<feature type="transmembrane region" description="Helical" evidence="2">
    <location>
        <begin position="708"/>
        <end position="725"/>
    </location>
</feature>
<feature type="transmembrane region" description="Helical" evidence="2">
    <location>
        <begin position="264"/>
        <end position="283"/>
    </location>
</feature>
<dbReference type="PANTHER" id="PTHR21879">
    <property type="entry name" value="FI03362P-RELATED-RELATED"/>
    <property type="match status" value="1"/>
</dbReference>
<dbReference type="InterPro" id="IPR012464">
    <property type="entry name" value="DUF1676"/>
</dbReference>
<feature type="transmembrane region" description="Helical" evidence="2">
    <location>
        <begin position="947"/>
        <end position="967"/>
    </location>
</feature>
<reference evidence="3" key="1">
    <citation type="submission" date="2019-11" db="EMBL/GenBank/DDBJ databases">
        <title>The nuclear and mitochondrial genomes of Frieseomelitta varia - a highly eusocial stingless bee (Meliponini) with a permanently sterile worker caste.</title>
        <authorList>
            <person name="Freitas F.C.P."/>
            <person name="Lourenco A.P."/>
            <person name="Nunes F.M.F."/>
            <person name="Paschoal A.R."/>
            <person name="Abreu F.C.P."/>
            <person name="Barbin F.O."/>
            <person name="Bataglia L."/>
            <person name="Cardoso-Junior C.A.M."/>
            <person name="Cervoni M.S."/>
            <person name="Silva S.R."/>
            <person name="Dalarmi F."/>
            <person name="Del Lama M.A."/>
            <person name="Depintor T.S."/>
            <person name="Ferreira K.M."/>
            <person name="Goria P.S."/>
            <person name="Jaskot M.C."/>
            <person name="Lago D.C."/>
            <person name="Luna-Lucena D."/>
            <person name="Moda L.M."/>
            <person name="Nascimento L."/>
            <person name="Pedrino M."/>
            <person name="Rabico F.O."/>
            <person name="Sanches F.C."/>
            <person name="Santos D.E."/>
            <person name="Santos C.G."/>
            <person name="Vieira J."/>
            <person name="Lopes T.F."/>
            <person name="Barchuk A.R."/>
            <person name="Hartfelder K."/>
            <person name="Simoes Z.L.P."/>
            <person name="Bitondi M.M.G."/>
            <person name="Pinheiro D.G."/>
        </authorList>
    </citation>
    <scope>NUCLEOTIDE SEQUENCE</scope>
    <source>
        <strain evidence="3">USP_RPSP 00005682</strain>
        <tissue evidence="3">Whole individual</tissue>
    </source>
</reference>
<organism evidence="3 4">
    <name type="scientific">Frieseomelitta varia</name>
    <dbReference type="NCBI Taxonomy" id="561572"/>
    <lineage>
        <taxon>Eukaryota</taxon>
        <taxon>Metazoa</taxon>
        <taxon>Ecdysozoa</taxon>
        <taxon>Arthropoda</taxon>
        <taxon>Hexapoda</taxon>
        <taxon>Insecta</taxon>
        <taxon>Pterygota</taxon>
        <taxon>Neoptera</taxon>
        <taxon>Endopterygota</taxon>
        <taxon>Hymenoptera</taxon>
        <taxon>Apocrita</taxon>
        <taxon>Aculeata</taxon>
        <taxon>Apoidea</taxon>
        <taxon>Anthophila</taxon>
        <taxon>Apidae</taxon>
        <taxon>Frieseomelitta</taxon>
    </lineage>
</organism>
<dbReference type="EMBL" id="WNWW01000463">
    <property type="protein sequence ID" value="KAF3424482.1"/>
    <property type="molecule type" value="Genomic_DNA"/>
</dbReference>
<name>A0A833W5K0_9HYME</name>
<proteinExistence type="predicted"/>
<keyword evidence="4" id="KW-1185">Reference proteome</keyword>
<feature type="transmembrane region" description="Helical" evidence="2">
    <location>
        <begin position="682"/>
        <end position="702"/>
    </location>
</feature>
<feature type="compositionally biased region" description="Acidic residues" evidence="1">
    <location>
        <begin position="117"/>
        <end position="129"/>
    </location>
</feature>
<evidence type="ECO:0008006" key="5">
    <source>
        <dbReference type="Google" id="ProtNLM"/>
    </source>
</evidence>
<keyword evidence="2" id="KW-1133">Transmembrane helix</keyword>
<comment type="caution">
    <text evidence="3">The sequence shown here is derived from an EMBL/GenBank/DDBJ whole genome shotgun (WGS) entry which is preliminary data.</text>
</comment>
<feature type="transmembrane region" description="Helical" evidence="2">
    <location>
        <begin position="6"/>
        <end position="24"/>
    </location>
</feature>